<comment type="subunit">
    <text evidence="1">Component of the FACT complex.</text>
</comment>
<keyword evidence="2" id="KW-0732">Signal</keyword>
<dbReference type="GO" id="GO:0035101">
    <property type="term" value="C:FACT complex"/>
    <property type="evidence" value="ECO:0007669"/>
    <property type="project" value="UniProtKB-UniRule"/>
</dbReference>
<gene>
    <name evidence="4" type="ORF">MSAN_01770400</name>
</gene>
<dbReference type="Pfam" id="PF14826">
    <property type="entry name" value="FACT-Spt16_Nlob"/>
    <property type="match status" value="1"/>
</dbReference>
<dbReference type="InterPro" id="IPR040258">
    <property type="entry name" value="Spt16"/>
</dbReference>
<dbReference type="PANTHER" id="PTHR13980">
    <property type="entry name" value="CDC68 RELATED"/>
    <property type="match status" value="1"/>
</dbReference>
<dbReference type="GO" id="GO:0006260">
    <property type="term" value="P:DNA replication"/>
    <property type="evidence" value="ECO:0007669"/>
    <property type="project" value="UniProtKB-KW"/>
</dbReference>
<evidence type="ECO:0000256" key="1">
    <source>
        <dbReference type="RuleBase" id="RU367052"/>
    </source>
</evidence>
<evidence type="ECO:0000313" key="4">
    <source>
        <dbReference type="EMBL" id="KAF7348175.1"/>
    </source>
</evidence>
<proteinExistence type="inferred from homology"/>
<dbReference type="OrthoDB" id="10251642at2759"/>
<dbReference type="GO" id="GO:0006368">
    <property type="term" value="P:transcription elongation by RNA polymerase II"/>
    <property type="evidence" value="ECO:0007669"/>
    <property type="project" value="TreeGrafter"/>
</dbReference>
<dbReference type="EMBL" id="JACAZH010000017">
    <property type="protein sequence ID" value="KAF7348175.1"/>
    <property type="molecule type" value="Genomic_DNA"/>
</dbReference>
<evidence type="ECO:0000259" key="3">
    <source>
        <dbReference type="SMART" id="SM01285"/>
    </source>
</evidence>
<name>A0A8H7CS39_9AGAR</name>
<protein>
    <recommendedName>
        <fullName evidence="1">FACT complex subunit</fullName>
    </recommendedName>
</protein>
<feature type="signal peptide" evidence="2">
    <location>
        <begin position="1"/>
        <end position="20"/>
    </location>
</feature>
<dbReference type="Gene3D" id="3.40.350.10">
    <property type="entry name" value="Creatinase/prolidase N-terminal domain"/>
    <property type="match status" value="1"/>
</dbReference>
<dbReference type="PANTHER" id="PTHR13980:SF15">
    <property type="entry name" value="FACT COMPLEX SUBUNIT SPT16"/>
    <property type="match status" value="1"/>
</dbReference>
<comment type="similarity">
    <text evidence="1">Belongs to the peptidase M24 family. SPT16 subfamily.</text>
</comment>
<accession>A0A8H7CS39</accession>
<keyword evidence="5" id="KW-1185">Reference proteome</keyword>
<sequence>MAYFIWTGTILVIFDAPAGTSKIGMRCVTQKMYIQCPEFRSDSCFKRSCLRSNLTKLPSTAVYSGYTTAGVMRLKIMTTAHWSAQMLFLLAAGDPPPADDPERQGSLIQQWLLGYEFASIFILFEEHQILILCSYSKARILSQFEGSSGGVPVRILQTAKRGEPDSGAIPRFFAVYASKKRVGILREVHRGSLIDEWLMLLNNTTQTPKLVNMGPAFSALMATDGLED</sequence>
<keyword evidence="1" id="KW-0539">Nucleus</keyword>
<keyword evidence="1" id="KW-0235">DNA replication</keyword>
<feature type="domain" description="FACT complex subunit SPT16 N-terminal lobe" evidence="3">
    <location>
        <begin position="73"/>
        <end position="217"/>
    </location>
</feature>
<dbReference type="InterPro" id="IPR029148">
    <property type="entry name" value="FACT-SPT16_Nlobe"/>
</dbReference>
<organism evidence="4 5">
    <name type="scientific">Mycena sanguinolenta</name>
    <dbReference type="NCBI Taxonomy" id="230812"/>
    <lineage>
        <taxon>Eukaryota</taxon>
        <taxon>Fungi</taxon>
        <taxon>Dikarya</taxon>
        <taxon>Basidiomycota</taxon>
        <taxon>Agaricomycotina</taxon>
        <taxon>Agaricomycetes</taxon>
        <taxon>Agaricomycetidae</taxon>
        <taxon>Agaricales</taxon>
        <taxon>Marasmiineae</taxon>
        <taxon>Mycenaceae</taxon>
        <taxon>Mycena</taxon>
    </lineage>
</organism>
<keyword evidence="1" id="KW-0805">Transcription regulation</keyword>
<keyword evidence="1" id="KW-0804">Transcription</keyword>
<dbReference type="Proteomes" id="UP000623467">
    <property type="component" value="Unassembled WGS sequence"/>
</dbReference>
<dbReference type="GO" id="GO:0006281">
    <property type="term" value="P:DNA repair"/>
    <property type="evidence" value="ECO:0007669"/>
    <property type="project" value="UniProtKB-UniRule"/>
</dbReference>
<dbReference type="AlphaFoldDB" id="A0A8H7CS39"/>
<reference evidence="4" key="1">
    <citation type="submission" date="2020-05" db="EMBL/GenBank/DDBJ databases">
        <title>Mycena genomes resolve the evolution of fungal bioluminescence.</title>
        <authorList>
            <person name="Tsai I.J."/>
        </authorList>
    </citation>
    <scope>NUCLEOTIDE SEQUENCE</scope>
    <source>
        <strain evidence="4">160909Yilan</strain>
    </source>
</reference>
<comment type="caution">
    <text evidence="4">The sequence shown here is derived from an EMBL/GenBank/DDBJ whole genome shotgun (WGS) entry which is preliminary data.</text>
</comment>
<evidence type="ECO:0000313" key="5">
    <source>
        <dbReference type="Proteomes" id="UP000623467"/>
    </source>
</evidence>
<comment type="function">
    <text evidence="1">Component of the FACT complex, a general chromatin factor that acts to reorganize nucleosomes. The FACT complex is involved in multiple processes that require DNA as a template such as mRNA elongation, DNA replication and DNA repair. During transcription elongation the FACT complex acts as a histone chaperone that both destabilizes and restores nucleosomal structure. It facilitates the passage of RNA polymerase II and transcription by promoting the dissociation of one histone H2A-H2B dimer from the nucleosome, then subsequently promotes the reestablishment of the nucleosome following the passage of RNA polymerase II.</text>
</comment>
<dbReference type="InterPro" id="IPR029149">
    <property type="entry name" value="Creatin/AminoP/Spt16_N"/>
</dbReference>
<keyword evidence="1" id="KW-0234">DNA repair</keyword>
<dbReference type="GO" id="GO:0031491">
    <property type="term" value="F:nucleosome binding"/>
    <property type="evidence" value="ECO:0007669"/>
    <property type="project" value="TreeGrafter"/>
</dbReference>
<evidence type="ECO:0000256" key="2">
    <source>
        <dbReference type="SAM" id="SignalP"/>
    </source>
</evidence>
<comment type="subcellular location">
    <subcellularLocation>
        <location evidence="1">Nucleus</location>
    </subcellularLocation>
    <subcellularLocation>
        <location evidence="1">Chromosome</location>
    </subcellularLocation>
</comment>
<feature type="chain" id="PRO_5034049442" description="FACT complex subunit" evidence="2">
    <location>
        <begin position="21"/>
        <end position="228"/>
    </location>
</feature>
<keyword evidence="1" id="KW-0158">Chromosome</keyword>
<keyword evidence="1" id="KW-0227">DNA damage</keyword>
<dbReference type="SMART" id="SM01285">
    <property type="entry name" value="FACT-Spt16_Nlob"/>
    <property type="match status" value="1"/>
</dbReference>